<name>A0A0F9FXE4_9ZZZZ</name>
<dbReference type="Gene3D" id="1.25.40.10">
    <property type="entry name" value="Tetratricopeptide repeat domain"/>
    <property type="match status" value="1"/>
</dbReference>
<protein>
    <recommendedName>
        <fullName evidence="1">Response regulatory domain-containing protein</fullName>
    </recommendedName>
</protein>
<dbReference type="InterPro" id="IPR011990">
    <property type="entry name" value="TPR-like_helical_dom_sf"/>
</dbReference>
<gene>
    <name evidence="2" type="ORF">LCGC14_1899010</name>
</gene>
<dbReference type="SUPFAM" id="SSF48452">
    <property type="entry name" value="TPR-like"/>
    <property type="match status" value="1"/>
</dbReference>
<dbReference type="InterPro" id="IPR011006">
    <property type="entry name" value="CheY-like_superfamily"/>
</dbReference>
<organism evidence="2">
    <name type="scientific">marine sediment metagenome</name>
    <dbReference type="NCBI Taxonomy" id="412755"/>
    <lineage>
        <taxon>unclassified sequences</taxon>
        <taxon>metagenomes</taxon>
        <taxon>ecological metagenomes</taxon>
    </lineage>
</organism>
<accession>A0A0F9FXE4</accession>
<comment type="caution">
    <text evidence="2">The sequence shown here is derived from an EMBL/GenBank/DDBJ whole genome shotgun (WGS) entry which is preliminary data.</text>
</comment>
<dbReference type="InterPro" id="IPR001789">
    <property type="entry name" value="Sig_transdc_resp-reg_receiver"/>
</dbReference>
<dbReference type="CDD" id="cd00156">
    <property type="entry name" value="REC"/>
    <property type="match status" value="1"/>
</dbReference>
<proteinExistence type="predicted"/>
<dbReference type="AlphaFoldDB" id="A0A0F9FXE4"/>
<dbReference type="Gene3D" id="3.40.50.2300">
    <property type="match status" value="1"/>
</dbReference>
<sequence length="230" mass="26547">MYRVLIADDNPEDRELLKLEIGRALEDREQNLKYVEAVSVKQALALLGERHFDLLTLDIEFDRLNEGLEALPEIFEKYPVLNIIVISGKLDKEEVTAQLFRFTKDNVLKGKRWARHFDVLDKKDDKNEAIQTAYGFALKQADSVENVRDLFALAESHLEKGEVDKCMEVYRKIQEIAPGEHESKENLKVLKGGGYEEALDYLRRGEKVVAGLLLGHFIENRLKAYTRRML</sequence>
<dbReference type="SUPFAM" id="SSF52172">
    <property type="entry name" value="CheY-like"/>
    <property type="match status" value="1"/>
</dbReference>
<dbReference type="Pfam" id="PF00072">
    <property type="entry name" value="Response_reg"/>
    <property type="match status" value="1"/>
</dbReference>
<evidence type="ECO:0000259" key="1">
    <source>
        <dbReference type="PROSITE" id="PS50110"/>
    </source>
</evidence>
<evidence type="ECO:0000313" key="2">
    <source>
        <dbReference type="EMBL" id="KKL91008.1"/>
    </source>
</evidence>
<reference evidence="2" key="1">
    <citation type="journal article" date="2015" name="Nature">
        <title>Complex archaea that bridge the gap between prokaryotes and eukaryotes.</title>
        <authorList>
            <person name="Spang A."/>
            <person name="Saw J.H."/>
            <person name="Jorgensen S.L."/>
            <person name="Zaremba-Niedzwiedzka K."/>
            <person name="Martijn J."/>
            <person name="Lind A.E."/>
            <person name="van Eijk R."/>
            <person name="Schleper C."/>
            <person name="Guy L."/>
            <person name="Ettema T.J."/>
        </authorList>
    </citation>
    <scope>NUCLEOTIDE SEQUENCE</scope>
</reference>
<dbReference type="GO" id="GO:0000160">
    <property type="term" value="P:phosphorelay signal transduction system"/>
    <property type="evidence" value="ECO:0007669"/>
    <property type="project" value="InterPro"/>
</dbReference>
<dbReference type="PROSITE" id="PS50110">
    <property type="entry name" value="RESPONSE_REGULATORY"/>
    <property type="match status" value="1"/>
</dbReference>
<feature type="non-terminal residue" evidence="2">
    <location>
        <position position="230"/>
    </location>
</feature>
<feature type="domain" description="Response regulatory" evidence="1">
    <location>
        <begin position="3"/>
        <end position="124"/>
    </location>
</feature>
<dbReference type="EMBL" id="LAZR01019851">
    <property type="protein sequence ID" value="KKL91008.1"/>
    <property type="molecule type" value="Genomic_DNA"/>
</dbReference>